<dbReference type="AlphaFoldDB" id="A0A1I8IPQ8"/>
<dbReference type="PANTHER" id="PTHR22168:SF8">
    <property type="entry name" value="TRANSMEMBRANE PROTEIN 26"/>
    <property type="match status" value="1"/>
</dbReference>
<evidence type="ECO:0000313" key="5">
    <source>
        <dbReference type="WBParaSite" id="maker-uti_cns_0015222-snap-gene-0.2-mRNA-1"/>
    </source>
</evidence>
<dbReference type="Pfam" id="PF09772">
    <property type="entry name" value="Tmem26"/>
    <property type="match status" value="1"/>
</dbReference>
<proteinExistence type="predicted"/>
<feature type="region of interest" description="Disordered" evidence="1">
    <location>
        <begin position="470"/>
        <end position="492"/>
    </location>
</feature>
<feature type="region of interest" description="Disordered" evidence="1">
    <location>
        <begin position="340"/>
        <end position="364"/>
    </location>
</feature>
<keyword evidence="2" id="KW-0472">Membrane</keyword>
<feature type="compositionally biased region" description="Polar residues" evidence="1">
    <location>
        <begin position="347"/>
        <end position="358"/>
    </location>
</feature>
<dbReference type="Proteomes" id="UP000095280">
    <property type="component" value="Unplaced"/>
</dbReference>
<feature type="transmembrane region" description="Helical" evidence="2">
    <location>
        <begin position="132"/>
        <end position="152"/>
    </location>
</feature>
<reference evidence="5" key="1">
    <citation type="submission" date="2016-11" db="UniProtKB">
        <authorList>
            <consortium name="WormBaseParasite"/>
        </authorList>
    </citation>
    <scope>IDENTIFICATION</scope>
</reference>
<feature type="signal peptide" evidence="3">
    <location>
        <begin position="1"/>
        <end position="18"/>
    </location>
</feature>
<feature type="chain" id="PRO_5009321120" evidence="3">
    <location>
        <begin position="19"/>
        <end position="854"/>
    </location>
</feature>
<keyword evidence="4" id="KW-1185">Reference proteome</keyword>
<evidence type="ECO:0000313" key="4">
    <source>
        <dbReference type="Proteomes" id="UP000095280"/>
    </source>
</evidence>
<accession>A0A1I8IPQ8</accession>
<evidence type="ECO:0000256" key="1">
    <source>
        <dbReference type="SAM" id="MobiDB-lite"/>
    </source>
</evidence>
<sequence length="854" mass="94154">FCPSAFFYLLVTVPSTWFLELELVDWRIECNRTYRTTDDILCKHRRTANASAVHTKGDEDFLGAQDFEQTIRTLEQLLLLLLILGRWMLPKGKLTHDQLSQLLLVYIGTAADIVEFFEAFKEEVVKRDRNLIMLILTIWTWSLLQFVLVITAQRARKDHSGLVASRRRTVKESPATPEEEENYCYCSPEVFGIVISMLLQDLPYLVTRLYMMFNYNTTSYTNVFFTLKNSLVCSLLTYRLVVIYSERFRRIRKARRAKLAGAPRVVLLDDGSEAGGDVPESMLTSAGGDARGSLLANGGGASSSTSLVKLCLREKYQQPGPPEPEQMPRSVSLRLVRYSSSDRNPPTAMSHSATTAGLSPTPPRLTLRPHRPASLAGDESVPVDSGKLAGGGGRPAIAAAHLADKSDFQIRTNFIQSGFSNSSSVSESLNSVTRHRMSPPWYRRLRLNGLRAASRRSGLLKPVVGTSRRAAHRQRDFVGQPPSSAAGGCSSQTNPLSSSHCLSISPTPRVPFESIKQSCWPLKLFGSKEYQIESLLGIWPRPLTSCQPSFELTLSSARSLTPIQNWAPGSATRELRLPTSDQLVTSSAPRAAHRWLASHQLTLAVRLISTQWLRILEKPGAVLFVLEQLGRSISVRCSMKEVFRTKIRRLRDAPWLAILFGLGLEAGPVNTAAAVVAQVALQYGAVHDTAAALAFRARRECSPVANTKRRVRLQQPDLGRLPELRLQTSNLGQHHDGVVSLLSLALVDVGPYLLHNIGQDPAVSRLSSFRSPLEQAVQNPHDAIGVVHLYEVVHFEQLLLAGAECGPALTQEVANIAPGQQLRVAHVVGRVGHLSQVLSLAQLCQHAAKNLAIA</sequence>
<feature type="transmembrane region" description="Helical" evidence="2">
    <location>
        <begin position="223"/>
        <end position="245"/>
    </location>
</feature>
<name>A0A1I8IPQ8_9PLAT</name>
<dbReference type="PANTHER" id="PTHR22168">
    <property type="entry name" value="TMEM26 PROTEIN"/>
    <property type="match status" value="1"/>
</dbReference>
<dbReference type="WBParaSite" id="maker-uti_cns_0015222-snap-gene-0.2-mRNA-1">
    <property type="protein sequence ID" value="maker-uti_cns_0015222-snap-gene-0.2-mRNA-1"/>
    <property type="gene ID" value="maker-uti_cns_0015222-snap-gene-0.2"/>
</dbReference>
<protein>
    <submittedName>
        <fullName evidence="5">Transmembrane protein 26</fullName>
    </submittedName>
</protein>
<dbReference type="InterPro" id="IPR019169">
    <property type="entry name" value="Transmembrane_26"/>
</dbReference>
<keyword evidence="2" id="KW-1133">Transmembrane helix</keyword>
<evidence type="ECO:0000256" key="3">
    <source>
        <dbReference type="SAM" id="SignalP"/>
    </source>
</evidence>
<keyword evidence="2" id="KW-0812">Transmembrane</keyword>
<keyword evidence="3" id="KW-0732">Signal</keyword>
<organism evidence="4 5">
    <name type="scientific">Macrostomum lignano</name>
    <dbReference type="NCBI Taxonomy" id="282301"/>
    <lineage>
        <taxon>Eukaryota</taxon>
        <taxon>Metazoa</taxon>
        <taxon>Spiralia</taxon>
        <taxon>Lophotrochozoa</taxon>
        <taxon>Platyhelminthes</taxon>
        <taxon>Rhabditophora</taxon>
        <taxon>Macrostomorpha</taxon>
        <taxon>Macrostomida</taxon>
        <taxon>Macrostomidae</taxon>
        <taxon>Macrostomum</taxon>
    </lineage>
</organism>
<evidence type="ECO:0000256" key="2">
    <source>
        <dbReference type="SAM" id="Phobius"/>
    </source>
</evidence>